<dbReference type="EMBL" id="PUJV01000012">
    <property type="protein sequence ID" value="NHB97178.1"/>
    <property type="molecule type" value="Genomic_DNA"/>
</dbReference>
<comment type="caution">
    <text evidence="1">The sequence shown here is derived from an EMBL/GenBank/DDBJ whole genome shotgun (WGS) entry which is preliminary data.</text>
</comment>
<proteinExistence type="predicted"/>
<accession>A0A7X5QMJ7</accession>
<gene>
    <name evidence="1" type="ORF">C5470_12460</name>
</gene>
<dbReference type="Proteomes" id="UP000547931">
    <property type="component" value="Unassembled WGS sequence"/>
</dbReference>
<name>A0A7X5QMJ7_9GAMM</name>
<dbReference type="RefSeq" id="WP_166289391.1">
    <property type="nucleotide sequence ID" value="NZ_CAWPIE010000012.1"/>
</dbReference>
<dbReference type="AlphaFoldDB" id="A0A7X5QMJ7"/>
<reference evidence="1 2" key="1">
    <citation type="submission" date="2018-02" db="EMBL/GenBank/DDBJ databases">
        <authorList>
            <person name="Machado R.A."/>
        </authorList>
    </citation>
    <scope>NUCLEOTIDE SEQUENCE [LARGE SCALE GENOMIC DNA]</scope>
    <source>
        <strain evidence="1 2">DSM 23271</strain>
    </source>
</reference>
<sequence>MTSATSDLPIAPVAQSLTNNTGCHSTLNENLLPQETHLDALTASISQIEALELNKTLIHLIDREGDSVDHLRQLMQPSSPLPVSLIVI</sequence>
<organism evidence="1 2">
    <name type="scientific">Photorhabdus stackebrandtii</name>
    <dbReference type="NCBI Taxonomy" id="1123042"/>
    <lineage>
        <taxon>Bacteria</taxon>
        <taxon>Pseudomonadati</taxon>
        <taxon>Pseudomonadota</taxon>
        <taxon>Gammaproteobacteria</taxon>
        <taxon>Enterobacterales</taxon>
        <taxon>Morganellaceae</taxon>
        <taxon>Photorhabdus</taxon>
    </lineage>
</organism>
<keyword evidence="2" id="KW-1185">Reference proteome</keyword>
<evidence type="ECO:0000313" key="2">
    <source>
        <dbReference type="Proteomes" id="UP000547931"/>
    </source>
</evidence>
<protein>
    <submittedName>
        <fullName evidence="1">Uncharacterized protein</fullName>
    </submittedName>
</protein>
<evidence type="ECO:0000313" key="1">
    <source>
        <dbReference type="EMBL" id="NHB97178.1"/>
    </source>
</evidence>